<dbReference type="GO" id="GO:0005737">
    <property type="term" value="C:cytoplasm"/>
    <property type="evidence" value="ECO:0007669"/>
    <property type="project" value="UniProtKB-SubCell"/>
</dbReference>
<sequence length="229" mass="25366">MKFGVVVFPGSNCDDDAVDALRDQLKQNVVKLWHKDHDLQGCDFIILPGGFSYGDYLRTGAVARFSPIMNEVIKHAERGGYLMGICNGFQILAEARLVPGVLLRNTNQKYVCKNIYLRPQSKSVLLTAGLDEKAYKIPIAHGEGRYFVDADTLNELNDNDQIIFRYCDEAGNITDEANPNGSLDNIAGVSNERKNVFGLMPHPERAADPLLGNTDGRLILEQLLNTVLV</sequence>
<keyword evidence="5 8" id="KW-0378">Hydrolase</keyword>
<dbReference type="GO" id="GO:0005524">
    <property type="term" value="F:ATP binding"/>
    <property type="evidence" value="ECO:0007669"/>
    <property type="project" value="UniProtKB-KW"/>
</dbReference>
<name>A0A3P1BVF4_9BACT</name>
<dbReference type="PANTHER" id="PTHR47552">
    <property type="entry name" value="PHOSPHORIBOSYLFORMYLGLYCINAMIDINE SYNTHASE SUBUNIT PURQ"/>
    <property type="match status" value="1"/>
</dbReference>
<dbReference type="GO" id="GO:0004359">
    <property type="term" value="F:glutaminase activity"/>
    <property type="evidence" value="ECO:0007669"/>
    <property type="project" value="UniProtKB-EC"/>
</dbReference>
<feature type="active site" evidence="8">
    <location>
        <position position="202"/>
    </location>
</feature>
<dbReference type="SMART" id="SM01211">
    <property type="entry name" value="GATase_5"/>
    <property type="match status" value="1"/>
</dbReference>
<dbReference type="CDD" id="cd01740">
    <property type="entry name" value="GATase1_FGAR_AT"/>
    <property type="match status" value="1"/>
</dbReference>
<comment type="subunit">
    <text evidence="8">Part of the FGAM synthase complex composed of 1 PurL, 1 PurQ and 2 PurS subunits.</text>
</comment>
<evidence type="ECO:0000313" key="9">
    <source>
        <dbReference type="EMBL" id="RRB04554.1"/>
    </source>
</evidence>
<dbReference type="Proteomes" id="UP000271925">
    <property type="component" value="Unassembled WGS sequence"/>
</dbReference>
<keyword evidence="3 8" id="KW-0547">Nucleotide-binding</keyword>
<protein>
    <recommendedName>
        <fullName evidence="8">Phosphoribosylformylglycinamidine synthase subunit PurQ</fullName>
        <shortName evidence="8">FGAM synthase</shortName>
        <ecNumber evidence="8">6.3.5.3</ecNumber>
    </recommendedName>
    <alternativeName>
        <fullName evidence="8">Formylglycinamide ribonucleotide amidotransferase subunit I</fullName>
        <shortName evidence="8">FGAR amidotransferase I</shortName>
        <shortName evidence="8">FGAR-AT I</shortName>
    </alternativeName>
    <alternativeName>
        <fullName evidence="8">Glutaminase PurQ</fullName>
        <ecNumber evidence="8">3.5.1.2</ecNumber>
    </alternativeName>
    <alternativeName>
        <fullName evidence="8">Phosphoribosylformylglycinamidine synthase subunit I</fullName>
    </alternativeName>
</protein>
<dbReference type="GO" id="GO:0004642">
    <property type="term" value="F:phosphoribosylformylglycinamidine synthase activity"/>
    <property type="evidence" value="ECO:0007669"/>
    <property type="project" value="UniProtKB-UniRule"/>
</dbReference>
<comment type="caution">
    <text evidence="9">The sequence shown here is derived from an EMBL/GenBank/DDBJ whole genome shotgun (WGS) entry which is preliminary data.</text>
</comment>
<keyword evidence="1 8" id="KW-0963">Cytoplasm</keyword>
<evidence type="ECO:0000256" key="6">
    <source>
        <dbReference type="ARBA" id="ARBA00022840"/>
    </source>
</evidence>
<dbReference type="PANTHER" id="PTHR47552:SF1">
    <property type="entry name" value="PHOSPHORIBOSYLFORMYLGLYCINAMIDINE SYNTHASE SUBUNIT PURQ"/>
    <property type="match status" value="1"/>
</dbReference>
<gene>
    <name evidence="8 9" type="primary">purQ</name>
    <name evidence="9" type="ORF">EHT25_13750</name>
</gene>
<dbReference type="InterPro" id="IPR029062">
    <property type="entry name" value="Class_I_gatase-like"/>
</dbReference>
<reference evidence="9 10" key="1">
    <citation type="submission" date="2018-11" db="EMBL/GenBank/DDBJ databases">
        <authorList>
            <person name="Zhou Z."/>
            <person name="Wang G."/>
        </authorList>
    </citation>
    <scope>NUCLEOTIDE SEQUENCE [LARGE SCALE GENOMIC DNA]</scope>
    <source>
        <strain evidence="9 10">KCTC52004</strain>
    </source>
</reference>
<keyword evidence="6 8" id="KW-0067">ATP-binding</keyword>
<dbReference type="SUPFAM" id="SSF52317">
    <property type="entry name" value="Class I glutamine amidotransferase-like"/>
    <property type="match status" value="1"/>
</dbReference>
<evidence type="ECO:0000256" key="1">
    <source>
        <dbReference type="ARBA" id="ARBA00022490"/>
    </source>
</evidence>
<comment type="pathway">
    <text evidence="8">Purine metabolism; IMP biosynthesis via de novo pathway; 5-amino-1-(5-phospho-D-ribosyl)imidazole from N(2)-formyl-N(1)-(5-phospho-D-ribosyl)glycinamide: step 1/2.</text>
</comment>
<keyword evidence="10" id="KW-1185">Reference proteome</keyword>
<dbReference type="InterPro" id="IPR010075">
    <property type="entry name" value="PRibForGlyAmidine_synth_PurQ"/>
</dbReference>
<proteinExistence type="inferred from homology"/>
<dbReference type="EC" id="3.5.1.2" evidence="8"/>
<feature type="active site" description="Nucleophile" evidence="8">
    <location>
        <position position="86"/>
    </location>
</feature>
<dbReference type="UniPathway" id="UPA00074">
    <property type="reaction ID" value="UER00128"/>
</dbReference>
<organism evidence="9 10">
    <name type="scientific">Larkinella rosea</name>
    <dbReference type="NCBI Taxonomy" id="2025312"/>
    <lineage>
        <taxon>Bacteria</taxon>
        <taxon>Pseudomonadati</taxon>
        <taxon>Bacteroidota</taxon>
        <taxon>Cytophagia</taxon>
        <taxon>Cytophagales</taxon>
        <taxon>Spirosomataceae</taxon>
        <taxon>Larkinella</taxon>
    </lineage>
</organism>
<dbReference type="PIRSF" id="PIRSF001586">
    <property type="entry name" value="FGAM_synth_I"/>
    <property type="match status" value="1"/>
</dbReference>
<dbReference type="AlphaFoldDB" id="A0A3P1BVF4"/>
<evidence type="ECO:0000256" key="8">
    <source>
        <dbReference type="HAMAP-Rule" id="MF_00421"/>
    </source>
</evidence>
<dbReference type="OrthoDB" id="9804441at2"/>
<comment type="catalytic activity">
    <reaction evidence="8">
        <text>L-glutamine + H2O = L-glutamate + NH4(+)</text>
        <dbReference type="Rhea" id="RHEA:15889"/>
        <dbReference type="ChEBI" id="CHEBI:15377"/>
        <dbReference type="ChEBI" id="CHEBI:28938"/>
        <dbReference type="ChEBI" id="CHEBI:29985"/>
        <dbReference type="ChEBI" id="CHEBI:58359"/>
        <dbReference type="EC" id="3.5.1.2"/>
    </reaction>
</comment>
<dbReference type="EMBL" id="RQJO01000008">
    <property type="protein sequence ID" value="RRB04554.1"/>
    <property type="molecule type" value="Genomic_DNA"/>
</dbReference>
<comment type="catalytic activity">
    <reaction evidence="8">
        <text>N(2)-formyl-N(1)-(5-phospho-beta-D-ribosyl)glycinamide + L-glutamine + ATP + H2O = 2-formamido-N(1)-(5-O-phospho-beta-D-ribosyl)acetamidine + L-glutamate + ADP + phosphate + H(+)</text>
        <dbReference type="Rhea" id="RHEA:17129"/>
        <dbReference type="ChEBI" id="CHEBI:15377"/>
        <dbReference type="ChEBI" id="CHEBI:15378"/>
        <dbReference type="ChEBI" id="CHEBI:29985"/>
        <dbReference type="ChEBI" id="CHEBI:30616"/>
        <dbReference type="ChEBI" id="CHEBI:43474"/>
        <dbReference type="ChEBI" id="CHEBI:58359"/>
        <dbReference type="ChEBI" id="CHEBI:147286"/>
        <dbReference type="ChEBI" id="CHEBI:147287"/>
        <dbReference type="ChEBI" id="CHEBI:456216"/>
        <dbReference type="EC" id="6.3.5.3"/>
    </reaction>
</comment>
<evidence type="ECO:0000313" key="10">
    <source>
        <dbReference type="Proteomes" id="UP000271925"/>
    </source>
</evidence>
<dbReference type="HAMAP" id="MF_00421">
    <property type="entry name" value="PurQ"/>
    <property type="match status" value="1"/>
</dbReference>
<dbReference type="NCBIfam" id="NF002957">
    <property type="entry name" value="PRK03619.1"/>
    <property type="match status" value="1"/>
</dbReference>
<dbReference type="EC" id="6.3.5.3" evidence="8"/>
<accession>A0A3P1BVF4</accession>
<dbReference type="Pfam" id="PF13507">
    <property type="entry name" value="GATase_5"/>
    <property type="match status" value="1"/>
</dbReference>
<dbReference type="NCBIfam" id="TIGR01737">
    <property type="entry name" value="FGAM_synth_I"/>
    <property type="match status" value="1"/>
</dbReference>
<evidence type="ECO:0000256" key="2">
    <source>
        <dbReference type="ARBA" id="ARBA00022598"/>
    </source>
</evidence>
<keyword evidence="4 8" id="KW-0658">Purine biosynthesis</keyword>
<keyword evidence="7 8" id="KW-0315">Glutamine amidotransferase</keyword>
<dbReference type="Gene3D" id="3.40.50.880">
    <property type="match status" value="1"/>
</dbReference>
<dbReference type="RefSeq" id="WP_124875393.1">
    <property type="nucleotide sequence ID" value="NZ_RQJO01000008.1"/>
</dbReference>
<evidence type="ECO:0000256" key="3">
    <source>
        <dbReference type="ARBA" id="ARBA00022741"/>
    </source>
</evidence>
<evidence type="ECO:0000256" key="5">
    <source>
        <dbReference type="ARBA" id="ARBA00022801"/>
    </source>
</evidence>
<dbReference type="PROSITE" id="PS51273">
    <property type="entry name" value="GATASE_TYPE_1"/>
    <property type="match status" value="1"/>
</dbReference>
<evidence type="ECO:0000256" key="7">
    <source>
        <dbReference type="ARBA" id="ARBA00022962"/>
    </source>
</evidence>
<dbReference type="GO" id="GO:0006189">
    <property type="term" value="P:'de novo' IMP biosynthetic process"/>
    <property type="evidence" value="ECO:0007669"/>
    <property type="project" value="UniProtKB-UniRule"/>
</dbReference>
<comment type="function">
    <text evidence="8">Part of the phosphoribosylformylglycinamidine synthase complex involved in the purines biosynthetic pathway. Catalyzes the ATP-dependent conversion of formylglycinamide ribonucleotide (FGAR) and glutamine to yield formylglycinamidine ribonucleotide (FGAM) and glutamate. The FGAM synthase complex is composed of three subunits. PurQ produces an ammonia molecule by converting glutamine to glutamate. PurL transfers the ammonia molecule to FGAR to form FGAM in an ATP-dependent manner. PurS interacts with PurQ and PurL and is thought to assist in the transfer of the ammonia molecule from PurQ to PurL.</text>
</comment>
<feature type="active site" evidence="8">
    <location>
        <position position="204"/>
    </location>
</feature>
<evidence type="ECO:0000256" key="4">
    <source>
        <dbReference type="ARBA" id="ARBA00022755"/>
    </source>
</evidence>
<comment type="subcellular location">
    <subcellularLocation>
        <location evidence="8">Cytoplasm</location>
    </subcellularLocation>
</comment>
<keyword evidence="2 8" id="KW-0436">Ligase</keyword>